<accession>A0A8T1EIF4</accession>
<evidence type="ECO:0000256" key="1">
    <source>
        <dbReference type="ARBA" id="ARBA00001968"/>
    </source>
</evidence>
<comment type="cofactor">
    <cofactor evidence="1">
        <name>a divalent metal cation</name>
        <dbReference type="ChEBI" id="CHEBI:60240"/>
    </cofactor>
</comment>
<proteinExistence type="predicted"/>
<comment type="caution">
    <text evidence="4">The sequence shown here is derived from an EMBL/GenBank/DDBJ whole genome shotgun (WGS) entry which is preliminary data.</text>
</comment>
<dbReference type="EMBL" id="RCMK01000014">
    <property type="protein sequence ID" value="KAG2954368.1"/>
    <property type="molecule type" value="Genomic_DNA"/>
</dbReference>
<dbReference type="Proteomes" id="UP000736787">
    <property type="component" value="Unassembled WGS sequence"/>
</dbReference>
<keyword evidence="2" id="KW-0479">Metal-binding</keyword>
<evidence type="ECO:0000313" key="4">
    <source>
        <dbReference type="EMBL" id="KAG2954368.1"/>
    </source>
</evidence>
<dbReference type="InterPro" id="IPR027806">
    <property type="entry name" value="HARBI1_dom"/>
</dbReference>
<feature type="domain" description="DDE Tnp4" evidence="3">
    <location>
        <begin position="4"/>
        <end position="119"/>
    </location>
</feature>
<reference evidence="4" key="1">
    <citation type="submission" date="2018-10" db="EMBL/GenBank/DDBJ databases">
        <title>Effector identification in a new, highly contiguous assembly of the strawberry crown rot pathogen Phytophthora cactorum.</title>
        <authorList>
            <person name="Armitage A.D."/>
            <person name="Nellist C.F."/>
            <person name="Bates H."/>
            <person name="Vickerstaff R.J."/>
            <person name="Harrison R.J."/>
        </authorList>
    </citation>
    <scope>NUCLEOTIDE SEQUENCE</scope>
    <source>
        <strain evidence="4">4040</strain>
    </source>
</reference>
<evidence type="ECO:0000259" key="3">
    <source>
        <dbReference type="Pfam" id="PF13359"/>
    </source>
</evidence>
<sequence length="141" mass="16042">MLGERYCNRKGYYSSVSHAVIDSQLRFRDIVVGWPRSASDSCVFSNSYLGHCHSRWLGSQPTRKVKTGNDVQEDLPIFILSDSAYANSNNRCLSAVRYKVEHTFGILKGCFRVLLRPNPFAMLRFESVPHLVLHSAHCTTF</sequence>
<dbReference type="Pfam" id="PF13359">
    <property type="entry name" value="DDE_Tnp_4"/>
    <property type="match status" value="1"/>
</dbReference>
<evidence type="ECO:0000313" key="5">
    <source>
        <dbReference type="Proteomes" id="UP000736787"/>
    </source>
</evidence>
<name>A0A8T1EIF4_9STRA</name>
<dbReference type="AlphaFoldDB" id="A0A8T1EIF4"/>
<evidence type="ECO:0000256" key="2">
    <source>
        <dbReference type="ARBA" id="ARBA00022723"/>
    </source>
</evidence>
<organism evidence="4 5">
    <name type="scientific">Phytophthora cactorum</name>
    <dbReference type="NCBI Taxonomy" id="29920"/>
    <lineage>
        <taxon>Eukaryota</taxon>
        <taxon>Sar</taxon>
        <taxon>Stramenopiles</taxon>
        <taxon>Oomycota</taxon>
        <taxon>Peronosporomycetes</taxon>
        <taxon>Peronosporales</taxon>
        <taxon>Peronosporaceae</taxon>
        <taxon>Phytophthora</taxon>
    </lineage>
</organism>
<dbReference type="GO" id="GO:0046872">
    <property type="term" value="F:metal ion binding"/>
    <property type="evidence" value="ECO:0007669"/>
    <property type="project" value="UniProtKB-KW"/>
</dbReference>
<gene>
    <name evidence="4" type="ORF">PC117_g1215</name>
</gene>
<protein>
    <recommendedName>
        <fullName evidence="3">DDE Tnp4 domain-containing protein</fullName>
    </recommendedName>
</protein>